<evidence type="ECO:0000313" key="2">
    <source>
        <dbReference type="EMBL" id="ALH23142.1"/>
    </source>
</evidence>
<gene>
    <name evidence="2" type="ORF">ceV_236</name>
</gene>
<organism evidence="2 3">
    <name type="scientific">Chrysochromulina ericina virus CeV-01B</name>
    <dbReference type="NCBI Taxonomy" id="3070830"/>
    <lineage>
        <taxon>Viruses</taxon>
        <taxon>Varidnaviria</taxon>
        <taxon>Bamfordvirae</taxon>
        <taxon>Nucleocytoviricota</taxon>
        <taxon>Megaviricetes</taxon>
        <taxon>Imitervirales</taxon>
        <taxon>Mesomimiviridae</taxon>
        <taxon>Tethysvirus</taxon>
        <taxon>Tethysvirus raunefjordenense</taxon>
    </lineage>
</organism>
<dbReference type="Proteomes" id="UP000203826">
    <property type="component" value="Segment"/>
</dbReference>
<feature type="region of interest" description="Disordered" evidence="1">
    <location>
        <begin position="119"/>
        <end position="165"/>
    </location>
</feature>
<dbReference type="EMBL" id="KT820662">
    <property type="protein sequence ID" value="ALH23142.1"/>
    <property type="molecule type" value="Genomic_DNA"/>
</dbReference>
<evidence type="ECO:0000256" key="1">
    <source>
        <dbReference type="SAM" id="MobiDB-lite"/>
    </source>
</evidence>
<reference evidence="2 3" key="1">
    <citation type="journal article" date="2015" name="Genome Announc.">
        <title>The 474-Kilobase-Pair Complete Genome Sequence of CeV-01B, a Virus Infecting Haptolina (Chrysochromulina) ericina (Prymnesiophyceae).</title>
        <authorList>
            <person name="Gallot-Lavallee L."/>
            <person name="Pagarete A."/>
            <person name="Legendre M."/>
            <person name="Santini S."/>
            <person name="Sandaa R.A."/>
            <person name="Himmelbauer H."/>
            <person name="Ogata H."/>
            <person name="Bratbak G."/>
            <person name="Claverie J.M."/>
        </authorList>
    </citation>
    <scope>NUCLEOTIDE SEQUENCE [LARGE SCALE GENOMIC DNA]</scope>
    <source>
        <strain evidence="2">CeV-01B</strain>
    </source>
</reference>
<protein>
    <submittedName>
        <fullName evidence="2">Uncharacterized protein</fullName>
    </submittedName>
</protein>
<name>A0A0N9QAH2_9VIRU</name>
<accession>A0A0N9QAH2</accession>
<proteinExistence type="predicted"/>
<dbReference type="KEGG" id="vg:26049103"/>
<sequence length="165" mass="19039">MVTFIKIEKNSKLYEEKLDNIENLYKKCGLRKIEGFINLYEYDSCEGKIELWGRNSGRSNIKNSYIFPLDTNLVLYGTVAILLKNGNNYINLTESMLDKLLKNKIENVKDDSVINNLEGSNDLDNYVNEDSDSDSDSEDNDDNDESDLDSELKLEDYIYSSEEEN</sequence>
<keyword evidence="3" id="KW-1185">Reference proteome</keyword>
<evidence type="ECO:0000313" key="3">
    <source>
        <dbReference type="Proteomes" id="UP000203826"/>
    </source>
</evidence>
<feature type="compositionally biased region" description="Acidic residues" evidence="1">
    <location>
        <begin position="127"/>
        <end position="149"/>
    </location>
</feature>